<dbReference type="EMBL" id="JAMKFB020000017">
    <property type="protein sequence ID" value="KAL0169678.1"/>
    <property type="molecule type" value="Genomic_DNA"/>
</dbReference>
<keyword evidence="3" id="KW-1185">Reference proteome</keyword>
<name>A0ABD0P6G6_CIRMR</name>
<keyword evidence="1" id="KW-0175">Coiled coil</keyword>
<dbReference type="Proteomes" id="UP001529510">
    <property type="component" value="Unassembled WGS sequence"/>
</dbReference>
<proteinExistence type="predicted"/>
<organism evidence="2 3">
    <name type="scientific">Cirrhinus mrigala</name>
    <name type="common">Mrigala</name>
    <dbReference type="NCBI Taxonomy" id="683832"/>
    <lineage>
        <taxon>Eukaryota</taxon>
        <taxon>Metazoa</taxon>
        <taxon>Chordata</taxon>
        <taxon>Craniata</taxon>
        <taxon>Vertebrata</taxon>
        <taxon>Euteleostomi</taxon>
        <taxon>Actinopterygii</taxon>
        <taxon>Neopterygii</taxon>
        <taxon>Teleostei</taxon>
        <taxon>Ostariophysi</taxon>
        <taxon>Cypriniformes</taxon>
        <taxon>Cyprinidae</taxon>
        <taxon>Labeoninae</taxon>
        <taxon>Labeonini</taxon>
        <taxon>Cirrhinus</taxon>
    </lineage>
</organism>
<protein>
    <submittedName>
        <fullName evidence="2">Uncharacterized protein</fullName>
    </submittedName>
</protein>
<feature type="non-terminal residue" evidence="2">
    <location>
        <position position="1"/>
    </location>
</feature>
<comment type="caution">
    <text evidence="2">The sequence shown here is derived from an EMBL/GenBank/DDBJ whole genome shotgun (WGS) entry which is preliminary data.</text>
</comment>
<evidence type="ECO:0000313" key="3">
    <source>
        <dbReference type="Proteomes" id="UP001529510"/>
    </source>
</evidence>
<sequence>AAVPPHVTTHPREEAGLLSAWEQWERGAKHVCSGLEGVLAQMANSEQEFNSLAAQLEQDLQEFSSKLQEWRIKLQQVEDMTSSEEAVQGWQIAK</sequence>
<gene>
    <name evidence="2" type="ORF">M9458_034274</name>
</gene>
<feature type="non-terminal residue" evidence="2">
    <location>
        <position position="94"/>
    </location>
</feature>
<evidence type="ECO:0000256" key="1">
    <source>
        <dbReference type="SAM" id="Coils"/>
    </source>
</evidence>
<dbReference type="AlphaFoldDB" id="A0ABD0P6G6"/>
<feature type="coiled-coil region" evidence="1">
    <location>
        <begin position="35"/>
        <end position="80"/>
    </location>
</feature>
<evidence type="ECO:0000313" key="2">
    <source>
        <dbReference type="EMBL" id="KAL0169678.1"/>
    </source>
</evidence>
<accession>A0ABD0P6G6</accession>
<reference evidence="2 3" key="1">
    <citation type="submission" date="2024-05" db="EMBL/GenBank/DDBJ databases">
        <title>Genome sequencing and assembly of Indian major carp, Cirrhinus mrigala (Hamilton, 1822).</title>
        <authorList>
            <person name="Mohindra V."/>
            <person name="Chowdhury L.M."/>
            <person name="Lal K."/>
            <person name="Jena J.K."/>
        </authorList>
    </citation>
    <scope>NUCLEOTIDE SEQUENCE [LARGE SCALE GENOMIC DNA]</scope>
    <source>
        <strain evidence="2">CM1030</strain>
        <tissue evidence="2">Blood</tissue>
    </source>
</reference>